<feature type="region of interest" description="Disordered" evidence="2">
    <location>
        <begin position="78"/>
        <end position="97"/>
    </location>
</feature>
<evidence type="ECO:0000313" key="4">
    <source>
        <dbReference type="RefSeq" id="XP_009761550.1"/>
    </source>
</evidence>
<evidence type="ECO:0000256" key="1">
    <source>
        <dbReference type="SAM" id="Coils"/>
    </source>
</evidence>
<name>A0A1U7VI73_NICSY</name>
<reference evidence="3" key="1">
    <citation type="journal article" date="2013" name="Genome Biol.">
        <title>Reference genomes and transcriptomes of Nicotiana sylvestris and Nicotiana tomentosiformis.</title>
        <authorList>
            <person name="Sierro N."/>
            <person name="Battey J.N."/>
            <person name="Ouadi S."/>
            <person name="Bovet L."/>
            <person name="Goepfert S."/>
            <person name="Bakaher N."/>
            <person name="Peitsch M.C."/>
            <person name="Ivanov N.V."/>
        </authorList>
    </citation>
    <scope>NUCLEOTIDE SEQUENCE [LARGE SCALE GENOMIC DNA]</scope>
</reference>
<dbReference type="AlphaFoldDB" id="A0A1U7VI73"/>
<dbReference type="RefSeq" id="XP_009761550.1">
    <property type="nucleotide sequence ID" value="XM_009763248.1"/>
</dbReference>
<protein>
    <submittedName>
        <fullName evidence="4">Uncharacterized protein LOC104213713</fullName>
    </submittedName>
</protein>
<gene>
    <name evidence="4" type="primary">LOC104213713</name>
</gene>
<keyword evidence="3" id="KW-1185">Reference proteome</keyword>
<evidence type="ECO:0000313" key="3">
    <source>
        <dbReference type="Proteomes" id="UP000189701"/>
    </source>
</evidence>
<sequence>MDCLAAEKEASMAKLSSAEVQLRGIKEKSSAQAKRIEELEAELAEAKAEVGKMKIVAYKSIAVYLDDVEAAQTQLMEASDREQRSNDLAKCQSRRETPEEIHARGFDLSKEIPKAKALDEVDARLLVSFYDNYND</sequence>
<proteinExistence type="predicted"/>
<dbReference type="Proteomes" id="UP000189701">
    <property type="component" value="Unplaced"/>
</dbReference>
<accession>A0A1U7VI73</accession>
<organism evidence="3 4">
    <name type="scientific">Nicotiana sylvestris</name>
    <name type="common">Wood tobacco</name>
    <name type="synonym">South American tobacco</name>
    <dbReference type="NCBI Taxonomy" id="4096"/>
    <lineage>
        <taxon>Eukaryota</taxon>
        <taxon>Viridiplantae</taxon>
        <taxon>Streptophyta</taxon>
        <taxon>Embryophyta</taxon>
        <taxon>Tracheophyta</taxon>
        <taxon>Spermatophyta</taxon>
        <taxon>Magnoliopsida</taxon>
        <taxon>eudicotyledons</taxon>
        <taxon>Gunneridae</taxon>
        <taxon>Pentapetalae</taxon>
        <taxon>asterids</taxon>
        <taxon>lamiids</taxon>
        <taxon>Solanales</taxon>
        <taxon>Solanaceae</taxon>
        <taxon>Nicotianoideae</taxon>
        <taxon>Nicotianeae</taxon>
        <taxon>Nicotiana</taxon>
    </lineage>
</organism>
<feature type="coiled-coil region" evidence="1">
    <location>
        <begin position="22"/>
        <end position="56"/>
    </location>
</feature>
<keyword evidence="1" id="KW-0175">Coiled coil</keyword>
<dbReference type="OrthoDB" id="1242762at2759"/>
<evidence type="ECO:0000256" key="2">
    <source>
        <dbReference type="SAM" id="MobiDB-lite"/>
    </source>
</evidence>
<reference evidence="4" key="2">
    <citation type="submission" date="2025-08" db="UniProtKB">
        <authorList>
            <consortium name="RefSeq"/>
        </authorList>
    </citation>
    <scope>IDENTIFICATION</scope>
    <source>
        <tissue evidence="4">Leaf</tissue>
    </source>
</reference>